<keyword evidence="1 4" id="KW-0812">Transmembrane</keyword>
<comment type="similarity">
    <text evidence="4">Belongs to the copper transporter (Ctr) (TC 1.A.56) family. SLC31A subfamily.</text>
</comment>
<dbReference type="Proteomes" id="UP001168972">
    <property type="component" value="Unassembled WGS sequence"/>
</dbReference>
<dbReference type="GO" id="GO:0005375">
    <property type="term" value="F:copper ion transmembrane transporter activity"/>
    <property type="evidence" value="ECO:0007669"/>
    <property type="project" value="UniProtKB-UniRule"/>
</dbReference>
<name>A0AA39C8D7_MICHY</name>
<reference evidence="5" key="1">
    <citation type="journal article" date="2023" name="bioRxiv">
        <title>Scaffold-level genome assemblies of two parasitoid biocontrol wasps reveal the parthenogenesis mechanism and an associated novel virus.</title>
        <authorList>
            <person name="Inwood S."/>
            <person name="Skelly J."/>
            <person name="Guhlin J."/>
            <person name="Harrop T."/>
            <person name="Goldson S."/>
            <person name="Dearden P."/>
        </authorList>
    </citation>
    <scope>NUCLEOTIDE SEQUENCE</scope>
    <source>
        <strain evidence="5">Lincoln</strain>
        <tissue evidence="5">Whole body</tissue>
    </source>
</reference>
<comment type="subcellular location">
    <subcellularLocation>
        <location evidence="4">Membrane</location>
        <topology evidence="4">Multi-pass membrane protein</topology>
    </subcellularLocation>
</comment>
<accession>A0AA39C8D7</accession>
<dbReference type="GO" id="GO:0016020">
    <property type="term" value="C:membrane"/>
    <property type="evidence" value="ECO:0007669"/>
    <property type="project" value="UniProtKB-SubCell"/>
</dbReference>
<feature type="transmembrane region" description="Helical" evidence="4">
    <location>
        <begin position="90"/>
        <end position="111"/>
    </location>
</feature>
<keyword evidence="3 4" id="KW-0472">Membrane</keyword>
<sequence>MMGMYFHFTVQEPAILFYGWKTTNANEIIASVIGIIILGAIYEGLKSYREHLFIKMTMINQQRGGKITRKNAIFSGMHLLQTFLHTVQLVMGYFLMFIFMTFNIWLALALLSSKLSSEIAKYASRKLEIDRKMGEKILIN</sequence>
<keyword evidence="4" id="KW-0186">Copper</keyword>
<dbReference type="PANTHER" id="PTHR12483">
    <property type="entry name" value="SOLUTE CARRIER FAMILY 31 COPPER TRANSPORTERS"/>
    <property type="match status" value="1"/>
</dbReference>
<dbReference type="AlphaFoldDB" id="A0AA39C8D7"/>
<feature type="transmembrane region" description="Helical" evidence="4">
    <location>
        <begin position="28"/>
        <end position="46"/>
    </location>
</feature>
<organism evidence="5 6">
    <name type="scientific">Microctonus hyperodae</name>
    <name type="common">Parasitoid wasp</name>
    <dbReference type="NCBI Taxonomy" id="165561"/>
    <lineage>
        <taxon>Eukaryota</taxon>
        <taxon>Metazoa</taxon>
        <taxon>Ecdysozoa</taxon>
        <taxon>Arthropoda</taxon>
        <taxon>Hexapoda</taxon>
        <taxon>Insecta</taxon>
        <taxon>Pterygota</taxon>
        <taxon>Neoptera</taxon>
        <taxon>Endopterygota</taxon>
        <taxon>Hymenoptera</taxon>
        <taxon>Apocrita</taxon>
        <taxon>Ichneumonoidea</taxon>
        <taxon>Braconidae</taxon>
        <taxon>Euphorinae</taxon>
        <taxon>Microctonus</taxon>
    </lineage>
</organism>
<keyword evidence="4" id="KW-0187">Copper transport</keyword>
<keyword evidence="6" id="KW-1185">Reference proteome</keyword>
<evidence type="ECO:0000256" key="1">
    <source>
        <dbReference type="ARBA" id="ARBA00022692"/>
    </source>
</evidence>
<evidence type="ECO:0000313" key="5">
    <source>
        <dbReference type="EMBL" id="KAK0159806.1"/>
    </source>
</evidence>
<gene>
    <name evidence="5" type="ORF">PV327_010879</name>
</gene>
<evidence type="ECO:0000313" key="6">
    <source>
        <dbReference type="Proteomes" id="UP001168972"/>
    </source>
</evidence>
<proteinExistence type="inferred from homology"/>
<keyword evidence="4" id="KW-0406">Ion transport</keyword>
<evidence type="ECO:0000256" key="2">
    <source>
        <dbReference type="ARBA" id="ARBA00022989"/>
    </source>
</evidence>
<comment type="caution">
    <text evidence="5">The sequence shown here is derived from an EMBL/GenBank/DDBJ whole genome shotgun (WGS) entry which is preliminary data.</text>
</comment>
<keyword evidence="4" id="KW-0813">Transport</keyword>
<evidence type="ECO:0000256" key="3">
    <source>
        <dbReference type="ARBA" id="ARBA00023136"/>
    </source>
</evidence>
<dbReference type="PANTHER" id="PTHR12483:SF115">
    <property type="entry name" value="COPPER TRANSPORT PROTEIN"/>
    <property type="match status" value="1"/>
</dbReference>
<dbReference type="InterPro" id="IPR007274">
    <property type="entry name" value="Cop_transporter"/>
</dbReference>
<protein>
    <recommendedName>
        <fullName evidence="4">Copper transport protein</fullName>
    </recommendedName>
</protein>
<reference evidence="5" key="2">
    <citation type="submission" date="2023-03" db="EMBL/GenBank/DDBJ databases">
        <authorList>
            <person name="Inwood S.N."/>
            <person name="Skelly J.G."/>
            <person name="Guhlin J."/>
            <person name="Harrop T.W.R."/>
            <person name="Goldson S.G."/>
            <person name="Dearden P.K."/>
        </authorList>
    </citation>
    <scope>NUCLEOTIDE SEQUENCE</scope>
    <source>
        <strain evidence="5">Lincoln</strain>
        <tissue evidence="5">Whole body</tissue>
    </source>
</reference>
<dbReference type="EMBL" id="JAQQBR010001836">
    <property type="protein sequence ID" value="KAK0159806.1"/>
    <property type="molecule type" value="Genomic_DNA"/>
</dbReference>
<dbReference type="Pfam" id="PF04145">
    <property type="entry name" value="Ctr"/>
    <property type="match status" value="2"/>
</dbReference>
<evidence type="ECO:0000256" key="4">
    <source>
        <dbReference type="RuleBase" id="RU367022"/>
    </source>
</evidence>
<keyword evidence="2 4" id="KW-1133">Transmembrane helix</keyword>